<feature type="transmembrane region" description="Helical" evidence="1">
    <location>
        <begin position="113"/>
        <end position="132"/>
    </location>
</feature>
<protein>
    <recommendedName>
        <fullName evidence="4">Transmembrane protein</fullName>
    </recommendedName>
</protein>
<feature type="transmembrane region" description="Helical" evidence="1">
    <location>
        <begin position="144"/>
        <end position="165"/>
    </location>
</feature>
<feature type="transmembrane region" description="Helical" evidence="1">
    <location>
        <begin position="171"/>
        <end position="188"/>
    </location>
</feature>
<keyword evidence="1" id="KW-1133">Transmembrane helix</keyword>
<reference evidence="2 3" key="1">
    <citation type="journal article" date="2024" name="Int. J. Syst. Evol. Microbiol.">
        <title>Paenibacillus hexagrammi sp. nov., a novel bacterium isolated from the gut content of Hexagrammos agrammus.</title>
        <authorList>
            <person name="Jung H.K."/>
            <person name="Kim D.G."/>
            <person name="Zin H."/>
            <person name="Park J."/>
            <person name="Jung H."/>
            <person name="Kim Y.O."/>
            <person name="Kong H.J."/>
            <person name="Kim J.W."/>
            <person name="Kim Y.S."/>
        </authorList>
    </citation>
    <scope>NUCLEOTIDE SEQUENCE [LARGE SCALE GENOMIC DNA]</scope>
    <source>
        <strain evidence="2 3">YPD9-1</strain>
    </source>
</reference>
<evidence type="ECO:0000313" key="2">
    <source>
        <dbReference type="EMBL" id="UJF36088.1"/>
    </source>
</evidence>
<evidence type="ECO:0000256" key="1">
    <source>
        <dbReference type="SAM" id="Phobius"/>
    </source>
</evidence>
<keyword evidence="1" id="KW-0812">Transmembrane</keyword>
<feature type="transmembrane region" description="Helical" evidence="1">
    <location>
        <begin position="216"/>
        <end position="233"/>
    </location>
</feature>
<feature type="transmembrane region" description="Helical" evidence="1">
    <location>
        <begin position="395"/>
        <end position="416"/>
    </location>
</feature>
<sequence length="508" mass="57023">MLNIRAVRRVMGTMTPAAAAAIGVLLITIIALFTSPFIGMADNGDYFRILYSNGIYFNDPDYTSKYLGYFVKDYGIYQYYNENGATLFSSQSMFIKAALFLNHLFHDSQTFDIRYQAAIYMVLYTAAVYLIVEAVTWKTSRKRGYVLAGIAVFIFGDTGYTAYFNSFYSESVVLIMSMFMFSAGLLLYRKRYNDYVMLALFVTSSVILTTSKQQNAPVGIIAAVFGIGFWFIRNTKWYQTITVIALTTMLAAGIGTYVLIPKEFVNINKYHAMTRGVLMNSPDPEKALESFGIDKQYAILNDSLYYDPYSTVDVNSKQLQDNFYDKYGFGSILVYYAAHPDQAAKMLNIAAQDGFTIRPKAMGNYEQQTGKPFGAQTYFFSGYSLLKDKLAPKTFGFVILWVLVTVGLYSPSFVTAFRTRLYRKTTRLPLLLMMMGMGVSGIIVSIIGAGDADIAKHEFLFNITFDMVSFAIVGDLLGRRLWSNEKDEETETKAKRLGGGGFAPTLDT</sequence>
<dbReference type="EMBL" id="CP090978">
    <property type="protein sequence ID" value="UJF36088.1"/>
    <property type="molecule type" value="Genomic_DNA"/>
</dbReference>
<proteinExistence type="predicted"/>
<dbReference type="RefSeq" id="WP_235122643.1">
    <property type="nucleotide sequence ID" value="NZ_CP090978.1"/>
</dbReference>
<feature type="transmembrane region" description="Helical" evidence="1">
    <location>
        <begin position="195"/>
        <end position="210"/>
    </location>
</feature>
<keyword evidence="3" id="KW-1185">Reference proteome</keyword>
<feature type="transmembrane region" description="Helical" evidence="1">
    <location>
        <begin position="240"/>
        <end position="260"/>
    </location>
</feature>
<accession>A0ABY3SRI2</accession>
<organism evidence="2 3">
    <name type="scientific">Paenibacillus hexagrammi</name>
    <dbReference type="NCBI Taxonomy" id="2908839"/>
    <lineage>
        <taxon>Bacteria</taxon>
        <taxon>Bacillati</taxon>
        <taxon>Bacillota</taxon>
        <taxon>Bacilli</taxon>
        <taxon>Bacillales</taxon>
        <taxon>Paenibacillaceae</taxon>
        <taxon>Paenibacillus</taxon>
    </lineage>
</organism>
<evidence type="ECO:0000313" key="3">
    <source>
        <dbReference type="Proteomes" id="UP001649230"/>
    </source>
</evidence>
<keyword evidence="1" id="KW-0472">Membrane</keyword>
<evidence type="ECO:0008006" key="4">
    <source>
        <dbReference type="Google" id="ProtNLM"/>
    </source>
</evidence>
<feature type="transmembrane region" description="Helical" evidence="1">
    <location>
        <begin position="12"/>
        <end position="38"/>
    </location>
</feature>
<gene>
    <name evidence="2" type="ORF">L0M14_14035</name>
</gene>
<name>A0ABY3SRI2_9BACL</name>
<feature type="transmembrane region" description="Helical" evidence="1">
    <location>
        <begin position="428"/>
        <end position="447"/>
    </location>
</feature>
<dbReference type="Proteomes" id="UP001649230">
    <property type="component" value="Chromosome"/>
</dbReference>